<dbReference type="Proteomes" id="UP000177596">
    <property type="component" value="Unassembled WGS sequence"/>
</dbReference>
<gene>
    <name evidence="2" type="ORF">A2573_02560</name>
</gene>
<evidence type="ECO:0000256" key="1">
    <source>
        <dbReference type="SAM" id="Phobius"/>
    </source>
</evidence>
<reference evidence="2 3" key="1">
    <citation type="journal article" date="2016" name="Nat. Commun.">
        <title>Thousands of microbial genomes shed light on interconnected biogeochemical processes in an aquifer system.</title>
        <authorList>
            <person name="Anantharaman K."/>
            <person name="Brown C.T."/>
            <person name="Hug L.A."/>
            <person name="Sharon I."/>
            <person name="Castelle C.J."/>
            <person name="Probst A.J."/>
            <person name="Thomas B.C."/>
            <person name="Singh A."/>
            <person name="Wilkins M.J."/>
            <person name="Karaoz U."/>
            <person name="Brodie E.L."/>
            <person name="Williams K.H."/>
            <person name="Hubbard S.S."/>
            <person name="Banfield J.F."/>
        </authorList>
    </citation>
    <scope>NUCLEOTIDE SEQUENCE [LARGE SCALE GENOMIC DNA]</scope>
</reference>
<sequence>MNWQEFFYISLGVGVWIIVLVNMFVVIRIIWTLDFLKKNIKTYSQIKDDVQIIGDAAKVVVLTIISRLLGKLEKGGEKL</sequence>
<protein>
    <submittedName>
        <fullName evidence="2">Uncharacterized protein</fullName>
    </submittedName>
</protein>
<dbReference type="EMBL" id="MGIL01000013">
    <property type="protein sequence ID" value="OGM88274.1"/>
    <property type="molecule type" value="Genomic_DNA"/>
</dbReference>
<evidence type="ECO:0000313" key="3">
    <source>
        <dbReference type="Proteomes" id="UP000177596"/>
    </source>
</evidence>
<comment type="caution">
    <text evidence="2">The sequence shown here is derived from an EMBL/GenBank/DDBJ whole genome shotgun (WGS) entry which is preliminary data.</text>
</comment>
<accession>A0A1F8DI42</accession>
<feature type="transmembrane region" description="Helical" evidence="1">
    <location>
        <begin position="6"/>
        <end position="31"/>
    </location>
</feature>
<dbReference type="AlphaFoldDB" id="A0A1F8DI42"/>
<keyword evidence="1" id="KW-0472">Membrane</keyword>
<name>A0A1F8DI42_9BACT</name>
<keyword evidence="1" id="KW-1133">Transmembrane helix</keyword>
<evidence type="ECO:0000313" key="2">
    <source>
        <dbReference type="EMBL" id="OGM88274.1"/>
    </source>
</evidence>
<keyword evidence="1" id="KW-0812">Transmembrane</keyword>
<organism evidence="2 3">
    <name type="scientific">Candidatus Woesebacteria bacterium RIFOXYD1_FULL_43_18</name>
    <dbReference type="NCBI Taxonomy" id="1802551"/>
    <lineage>
        <taxon>Bacteria</taxon>
        <taxon>Candidatus Woeseibacteriota</taxon>
    </lineage>
</organism>
<proteinExistence type="predicted"/>